<dbReference type="InterPro" id="IPR013740">
    <property type="entry name" value="Redoxin"/>
</dbReference>
<keyword evidence="4" id="KW-1015">Disulfide bond</keyword>
<name>A0A841J2Y3_9SPHN</name>
<keyword evidence="8" id="KW-1185">Reference proteome</keyword>
<evidence type="ECO:0000313" key="8">
    <source>
        <dbReference type="Proteomes" id="UP000552700"/>
    </source>
</evidence>
<dbReference type="EMBL" id="JACIJP010000005">
    <property type="protein sequence ID" value="MBB6125177.1"/>
    <property type="molecule type" value="Genomic_DNA"/>
</dbReference>
<feature type="domain" description="Thioredoxin" evidence="6">
    <location>
        <begin position="62"/>
        <end position="233"/>
    </location>
</feature>
<evidence type="ECO:0000256" key="5">
    <source>
        <dbReference type="ARBA" id="ARBA00023284"/>
    </source>
</evidence>
<keyword evidence="1" id="KW-0575">Peroxidase</keyword>
<dbReference type="Pfam" id="PF08534">
    <property type="entry name" value="Redoxin"/>
    <property type="match status" value="1"/>
</dbReference>
<keyword evidence="5" id="KW-0676">Redox-active center</keyword>
<evidence type="ECO:0000256" key="4">
    <source>
        <dbReference type="ARBA" id="ARBA00023157"/>
    </source>
</evidence>
<proteinExistence type="predicted"/>
<evidence type="ECO:0000256" key="3">
    <source>
        <dbReference type="ARBA" id="ARBA00023002"/>
    </source>
</evidence>
<protein>
    <submittedName>
        <fullName evidence="7">Peroxiredoxin</fullName>
    </submittedName>
</protein>
<dbReference type="InterPro" id="IPR013766">
    <property type="entry name" value="Thioredoxin_domain"/>
</dbReference>
<sequence>MTHPLVAALEETFQQVRDMDIPLAARLKAIADKVREQSPVFADAVDDFVGRLEAAQAGRSAPQVGDRMPPFTLPDQDGRLVNMDELLAEAPLIVAFYRGHWCPYCRLNMVGMAEIQDKVAPAKIVAITQETRQYTRTLRAEAGADFPFLSDIGGGYTLSINLAILVDEFMASLIESAGWDVPHYQGGTGWLLPVPAVFVIDMGGTIVARHVDPDYRRRMEPSDVLKSLDLLGRVESPDQSAARTKLSSALASRDRARPATLYTATVRR</sequence>
<dbReference type="SUPFAM" id="SSF52833">
    <property type="entry name" value="Thioredoxin-like"/>
    <property type="match status" value="1"/>
</dbReference>
<comment type="caution">
    <text evidence="7">The sequence shown here is derived from an EMBL/GenBank/DDBJ whole genome shotgun (WGS) entry which is preliminary data.</text>
</comment>
<dbReference type="PROSITE" id="PS51352">
    <property type="entry name" value="THIOREDOXIN_2"/>
    <property type="match status" value="1"/>
</dbReference>
<dbReference type="PANTHER" id="PTHR42801">
    <property type="entry name" value="THIOREDOXIN-DEPENDENT PEROXIDE REDUCTASE"/>
    <property type="match status" value="1"/>
</dbReference>
<evidence type="ECO:0000259" key="6">
    <source>
        <dbReference type="PROSITE" id="PS51352"/>
    </source>
</evidence>
<reference evidence="7 8" key="1">
    <citation type="submission" date="2020-08" db="EMBL/GenBank/DDBJ databases">
        <title>Genomic Encyclopedia of Type Strains, Phase IV (KMG-IV): sequencing the most valuable type-strain genomes for metagenomic binning, comparative biology and taxonomic classification.</title>
        <authorList>
            <person name="Goeker M."/>
        </authorList>
    </citation>
    <scope>NUCLEOTIDE SEQUENCE [LARGE SCALE GENOMIC DNA]</scope>
    <source>
        <strain evidence="7 8">DSM 102255</strain>
    </source>
</reference>
<organism evidence="7 8">
    <name type="scientific">Sphingobium subterraneum</name>
    <dbReference type="NCBI Taxonomy" id="627688"/>
    <lineage>
        <taxon>Bacteria</taxon>
        <taxon>Pseudomonadati</taxon>
        <taxon>Pseudomonadota</taxon>
        <taxon>Alphaproteobacteria</taxon>
        <taxon>Sphingomonadales</taxon>
        <taxon>Sphingomonadaceae</taxon>
        <taxon>Sphingobium</taxon>
    </lineage>
</organism>
<dbReference type="GO" id="GO:0034599">
    <property type="term" value="P:cellular response to oxidative stress"/>
    <property type="evidence" value="ECO:0007669"/>
    <property type="project" value="TreeGrafter"/>
</dbReference>
<evidence type="ECO:0000313" key="7">
    <source>
        <dbReference type="EMBL" id="MBB6125177.1"/>
    </source>
</evidence>
<dbReference type="AlphaFoldDB" id="A0A841J2Y3"/>
<dbReference type="GO" id="GO:0045454">
    <property type="term" value="P:cell redox homeostasis"/>
    <property type="evidence" value="ECO:0007669"/>
    <property type="project" value="TreeGrafter"/>
</dbReference>
<evidence type="ECO:0000256" key="1">
    <source>
        <dbReference type="ARBA" id="ARBA00022559"/>
    </source>
</evidence>
<dbReference type="Proteomes" id="UP000552700">
    <property type="component" value="Unassembled WGS sequence"/>
</dbReference>
<dbReference type="PANTHER" id="PTHR42801:SF7">
    <property type="entry name" value="SLL1159 PROTEIN"/>
    <property type="match status" value="1"/>
</dbReference>
<dbReference type="GO" id="GO:0005737">
    <property type="term" value="C:cytoplasm"/>
    <property type="evidence" value="ECO:0007669"/>
    <property type="project" value="TreeGrafter"/>
</dbReference>
<dbReference type="InterPro" id="IPR036249">
    <property type="entry name" value="Thioredoxin-like_sf"/>
</dbReference>
<dbReference type="Gene3D" id="3.40.30.10">
    <property type="entry name" value="Glutaredoxin"/>
    <property type="match status" value="1"/>
</dbReference>
<accession>A0A841J2Y3</accession>
<dbReference type="GO" id="GO:0008379">
    <property type="term" value="F:thioredoxin peroxidase activity"/>
    <property type="evidence" value="ECO:0007669"/>
    <property type="project" value="TreeGrafter"/>
</dbReference>
<dbReference type="CDD" id="cd02970">
    <property type="entry name" value="PRX_like2"/>
    <property type="match status" value="1"/>
</dbReference>
<evidence type="ECO:0000256" key="2">
    <source>
        <dbReference type="ARBA" id="ARBA00022862"/>
    </source>
</evidence>
<dbReference type="InterPro" id="IPR050924">
    <property type="entry name" value="Peroxiredoxin_BCP/PrxQ"/>
</dbReference>
<gene>
    <name evidence="7" type="ORF">FHS92_002934</name>
</gene>
<keyword evidence="3" id="KW-0560">Oxidoreductase</keyword>
<keyword evidence="2" id="KW-0049">Antioxidant</keyword>